<evidence type="ECO:0000313" key="9">
    <source>
        <dbReference type="Proteomes" id="UP000664209"/>
    </source>
</evidence>
<dbReference type="InterPro" id="IPR001610">
    <property type="entry name" value="PAC"/>
</dbReference>
<keyword evidence="2" id="KW-0238">DNA-binding</keyword>
<accession>A0A939LSS5</accession>
<dbReference type="CDD" id="cd01949">
    <property type="entry name" value="GGDEF"/>
    <property type="match status" value="1"/>
</dbReference>
<dbReference type="InterPro" id="IPR001633">
    <property type="entry name" value="EAL_dom"/>
</dbReference>
<dbReference type="AlphaFoldDB" id="A0A939LSS5"/>
<dbReference type="InterPro" id="IPR043128">
    <property type="entry name" value="Rev_trsase/Diguanyl_cyclase"/>
</dbReference>
<dbReference type="NCBIfam" id="TIGR00254">
    <property type="entry name" value="GGDEF"/>
    <property type="match status" value="1"/>
</dbReference>
<dbReference type="Pfam" id="PF13377">
    <property type="entry name" value="Peripla_BP_3"/>
    <property type="match status" value="1"/>
</dbReference>
<dbReference type="GO" id="GO:0003677">
    <property type="term" value="F:DNA binding"/>
    <property type="evidence" value="ECO:0007669"/>
    <property type="project" value="UniProtKB-KW"/>
</dbReference>
<evidence type="ECO:0000259" key="7">
    <source>
        <dbReference type="PROSITE" id="PS50887"/>
    </source>
</evidence>
<keyword evidence="9" id="KW-1185">Reference proteome</keyword>
<reference evidence="8" key="1">
    <citation type="submission" date="2021-03" db="EMBL/GenBank/DDBJ databases">
        <title>Actinotalea soli sp. nov., isolated from soil.</title>
        <authorList>
            <person name="Ping W."/>
            <person name="Zhang J."/>
        </authorList>
    </citation>
    <scope>NUCLEOTIDE SEQUENCE</scope>
    <source>
        <strain evidence="8">BY-33</strain>
    </source>
</reference>
<dbReference type="FunFam" id="3.30.70.270:FF:000001">
    <property type="entry name" value="Diguanylate cyclase domain protein"/>
    <property type="match status" value="1"/>
</dbReference>
<evidence type="ECO:0000259" key="6">
    <source>
        <dbReference type="PROSITE" id="PS50883"/>
    </source>
</evidence>
<dbReference type="Gene3D" id="3.30.450.20">
    <property type="entry name" value="PAS domain"/>
    <property type="match status" value="1"/>
</dbReference>
<evidence type="ECO:0000256" key="3">
    <source>
        <dbReference type="ARBA" id="ARBA00023163"/>
    </source>
</evidence>
<dbReference type="InterPro" id="IPR000160">
    <property type="entry name" value="GGDEF_dom"/>
</dbReference>
<dbReference type="InterPro" id="IPR035965">
    <property type="entry name" value="PAS-like_dom_sf"/>
</dbReference>
<dbReference type="SMART" id="SM00267">
    <property type="entry name" value="GGDEF"/>
    <property type="match status" value="1"/>
</dbReference>
<comment type="caution">
    <text evidence="8">The sequence shown here is derived from an EMBL/GenBank/DDBJ whole genome shotgun (WGS) entry which is preliminary data.</text>
</comment>
<dbReference type="Gene3D" id="3.40.50.2300">
    <property type="match status" value="2"/>
</dbReference>
<dbReference type="InterPro" id="IPR028082">
    <property type="entry name" value="Peripla_BP_I"/>
</dbReference>
<dbReference type="SMART" id="SM00091">
    <property type="entry name" value="PAS"/>
    <property type="match status" value="1"/>
</dbReference>
<name>A0A939LSS5_9CELL</name>
<dbReference type="NCBIfam" id="TIGR00229">
    <property type="entry name" value="sensory_box"/>
    <property type="match status" value="1"/>
</dbReference>
<dbReference type="InterPro" id="IPR052155">
    <property type="entry name" value="Biofilm_reg_signaling"/>
</dbReference>
<evidence type="ECO:0000256" key="1">
    <source>
        <dbReference type="ARBA" id="ARBA00023015"/>
    </source>
</evidence>
<proteinExistence type="predicted"/>
<dbReference type="InterPro" id="IPR035919">
    <property type="entry name" value="EAL_sf"/>
</dbReference>
<feature type="domain" description="EAL" evidence="6">
    <location>
        <begin position="852"/>
        <end position="1108"/>
    </location>
</feature>
<dbReference type="InterPro" id="IPR046335">
    <property type="entry name" value="LacI/GalR-like_sensor"/>
</dbReference>
<dbReference type="InterPro" id="IPR013655">
    <property type="entry name" value="PAS_fold_3"/>
</dbReference>
<dbReference type="Proteomes" id="UP000664209">
    <property type="component" value="Unassembled WGS sequence"/>
</dbReference>
<dbReference type="PANTHER" id="PTHR44757:SF2">
    <property type="entry name" value="BIOFILM ARCHITECTURE MAINTENANCE PROTEIN MBAA"/>
    <property type="match status" value="1"/>
</dbReference>
<dbReference type="Pfam" id="PF00990">
    <property type="entry name" value="GGDEF"/>
    <property type="match status" value="1"/>
</dbReference>
<dbReference type="SUPFAM" id="SSF55073">
    <property type="entry name" value="Nucleotide cyclase"/>
    <property type="match status" value="1"/>
</dbReference>
<dbReference type="Gene3D" id="3.20.20.450">
    <property type="entry name" value="EAL domain"/>
    <property type="match status" value="1"/>
</dbReference>
<dbReference type="SMART" id="SM00086">
    <property type="entry name" value="PAC"/>
    <property type="match status" value="1"/>
</dbReference>
<feature type="domain" description="PAC" evidence="5">
    <location>
        <begin position="627"/>
        <end position="679"/>
    </location>
</feature>
<evidence type="ECO:0000256" key="2">
    <source>
        <dbReference type="ARBA" id="ARBA00023125"/>
    </source>
</evidence>
<dbReference type="PROSITE" id="PS50112">
    <property type="entry name" value="PAS"/>
    <property type="match status" value="1"/>
</dbReference>
<dbReference type="PANTHER" id="PTHR44757">
    <property type="entry name" value="DIGUANYLATE CYCLASE DGCP"/>
    <property type="match status" value="1"/>
</dbReference>
<dbReference type="PROSITE" id="PS50883">
    <property type="entry name" value="EAL"/>
    <property type="match status" value="1"/>
</dbReference>
<protein>
    <submittedName>
        <fullName evidence="8">EAL domain-containing protein</fullName>
    </submittedName>
</protein>
<dbReference type="InterPro" id="IPR029787">
    <property type="entry name" value="Nucleotide_cyclase"/>
</dbReference>
<evidence type="ECO:0000313" key="8">
    <source>
        <dbReference type="EMBL" id="MBO1753213.1"/>
    </source>
</evidence>
<dbReference type="EMBL" id="JAGEMK010000010">
    <property type="protein sequence ID" value="MBO1753213.1"/>
    <property type="molecule type" value="Genomic_DNA"/>
</dbReference>
<dbReference type="SUPFAM" id="SSF55785">
    <property type="entry name" value="PYP-like sensor domain (PAS domain)"/>
    <property type="match status" value="1"/>
</dbReference>
<dbReference type="SMART" id="SM00052">
    <property type="entry name" value="EAL"/>
    <property type="match status" value="1"/>
</dbReference>
<dbReference type="SUPFAM" id="SSF141868">
    <property type="entry name" value="EAL domain-like"/>
    <property type="match status" value="1"/>
</dbReference>
<evidence type="ECO:0000259" key="5">
    <source>
        <dbReference type="PROSITE" id="PS50113"/>
    </source>
</evidence>
<dbReference type="CDD" id="cd01948">
    <property type="entry name" value="EAL"/>
    <property type="match status" value="1"/>
</dbReference>
<keyword evidence="3" id="KW-0804">Transcription</keyword>
<dbReference type="InterPro" id="IPR000700">
    <property type="entry name" value="PAS-assoc_C"/>
</dbReference>
<dbReference type="Pfam" id="PF08447">
    <property type="entry name" value="PAS_3"/>
    <property type="match status" value="1"/>
</dbReference>
<sequence>MAAPPTVLAFARSTSGFYFGELLAGLNEELAAAGARLVVVQTLDPGDTADVVERIPTFDIPVARDMLAGVVAVSISANAEHLRALAATGLPVVLASHRVAGMDVPVALPDNQGGTAAAVEHLLAHGHRRVGFVGGTVQEDLRERHRAFVATLAQHGLNPVPAHVVDPGDHDEQSGYQAGMEVAALPAPERPTALMVATDRTALGVLDALADSGLHVPEDVAVIGFDNIEAGVFAVPSLSSVSQRFDAVGALAGRLLLGAMGGRPARAGPAVPDRAVVVARGSCGCMGDLLGTSRPSSVRTDPVPTADLRAHMVRVLSSAPDRPPSDTALEAVDRLLGPEGTADPAQLRALVHSLRALRARPDALHRTANALIEHLHRTTSPADPVRHAAAGTVASALWQVQSAAYLRRSREQERLLTEQFQVAAGLLDSAVGDPRDLSWLAGTHVRAGALAVWEDDDRTTVRVTGTFGLDVEDLADVVPVTAFPPTALVDQVRPDRREACFVVPVRTLERDWGLLAVVGEIDTTSSRDTYHYWGQLLCSAFEAEALEHAVRASEERYALASRAANDGLWELELGAGAVHLSDRGRELLGLSPEDDLDTTWVARIHPEDVSLVHDIGRDAVRGRGTPVEGEFRVVHPDGSTRWLLVRCLGVPNTEDWVIRLVGSLADIQARKELEEKLRQGALYDTVTGLPNRRLFLDRLAVALERPTRGDRGFAVVFLDLDGFKLVNDSLGHLLGDELLKVVAQRLRDELRTVDTAARFGGDEFAVLLTAPSPEEVLVVARRIQERISAPVQLGEHEVQVTASVGITTSQVGYRDAEDVLRDADTAMYHAKGTERGTASVFDPEMHTRATGRLRTRGELRRALAEGQFVVHYQPVVALDGRGLTHLEALVRWDHPERGLLMPGAFLAAMEENTSVVTLGRWLLDEVCRQLAVWRSAHPHASEVTVSINLSHREFWSADLVPALEAALATHGVPGECLVLEITERVVMTDADAASTIMGALRATGVGLHIDDFGTGQSSLHALRTLPVDALKIDGSFIDEITTAGRAAELVEIILHMGRVLGVGVIAEQVETSAQAARLREMGCTDAQGWLYASALPGEQIGPLLGSHLPELTGTGPQEGIQPVA</sequence>
<dbReference type="Pfam" id="PF00563">
    <property type="entry name" value="EAL"/>
    <property type="match status" value="1"/>
</dbReference>
<dbReference type="SUPFAM" id="SSF53822">
    <property type="entry name" value="Periplasmic binding protein-like I"/>
    <property type="match status" value="1"/>
</dbReference>
<keyword evidence="1" id="KW-0805">Transcription regulation</keyword>
<gene>
    <name evidence="8" type="ORF">J4G33_15505</name>
</gene>
<dbReference type="CDD" id="cd06267">
    <property type="entry name" value="PBP1_LacI_sugar_binding-like"/>
    <property type="match status" value="1"/>
</dbReference>
<organism evidence="8 9">
    <name type="scientific">Actinotalea soli</name>
    <dbReference type="NCBI Taxonomy" id="2819234"/>
    <lineage>
        <taxon>Bacteria</taxon>
        <taxon>Bacillati</taxon>
        <taxon>Actinomycetota</taxon>
        <taxon>Actinomycetes</taxon>
        <taxon>Micrococcales</taxon>
        <taxon>Cellulomonadaceae</taxon>
        <taxon>Actinotalea</taxon>
    </lineage>
</organism>
<dbReference type="Gene3D" id="3.30.70.270">
    <property type="match status" value="1"/>
</dbReference>
<feature type="domain" description="GGDEF" evidence="7">
    <location>
        <begin position="711"/>
        <end position="843"/>
    </location>
</feature>
<evidence type="ECO:0000259" key="4">
    <source>
        <dbReference type="PROSITE" id="PS50112"/>
    </source>
</evidence>
<dbReference type="RefSeq" id="WP_208056886.1">
    <property type="nucleotide sequence ID" value="NZ_JAGEMK010000010.1"/>
</dbReference>
<dbReference type="PROSITE" id="PS50887">
    <property type="entry name" value="GGDEF"/>
    <property type="match status" value="1"/>
</dbReference>
<dbReference type="PROSITE" id="PS50113">
    <property type="entry name" value="PAC"/>
    <property type="match status" value="1"/>
</dbReference>
<dbReference type="InterPro" id="IPR000014">
    <property type="entry name" value="PAS"/>
</dbReference>
<feature type="domain" description="PAS" evidence="4">
    <location>
        <begin position="553"/>
        <end position="623"/>
    </location>
</feature>
<dbReference type="CDD" id="cd00130">
    <property type="entry name" value="PAS"/>
    <property type="match status" value="1"/>
</dbReference>